<comment type="caution">
    <text evidence="2">The sequence shown here is derived from an EMBL/GenBank/DDBJ whole genome shotgun (WGS) entry which is preliminary data.</text>
</comment>
<dbReference type="EMBL" id="LXQA010418261">
    <property type="protein sequence ID" value="MCI50560.1"/>
    <property type="molecule type" value="Genomic_DNA"/>
</dbReference>
<accession>A0A392SRL6</accession>
<sequence length="100" mass="11490">KKQKVIVEESSRSNGEEPQIEKSVAEISRPDVVEHSKVQEQREEEINKDNHNEKQEKVITAATLVQHETESSHIEQVQPVHHEEPTQVDQTEGFNTEAQQ</sequence>
<dbReference type="Proteomes" id="UP000265520">
    <property type="component" value="Unassembled WGS sequence"/>
</dbReference>
<reference evidence="2 3" key="1">
    <citation type="journal article" date="2018" name="Front. Plant Sci.">
        <title>Red Clover (Trifolium pratense) and Zigzag Clover (T. medium) - A Picture of Genomic Similarities and Differences.</title>
        <authorList>
            <person name="Dluhosova J."/>
            <person name="Istvanek J."/>
            <person name="Nedelnik J."/>
            <person name="Repkova J."/>
        </authorList>
    </citation>
    <scope>NUCLEOTIDE SEQUENCE [LARGE SCALE GENOMIC DNA]</scope>
    <source>
        <strain evidence="3">cv. 10/8</strain>
        <tissue evidence="2">Leaf</tissue>
    </source>
</reference>
<proteinExistence type="predicted"/>
<feature type="non-terminal residue" evidence="2">
    <location>
        <position position="1"/>
    </location>
</feature>
<feature type="region of interest" description="Disordered" evidence="1">
    <location>
        <begin position="68"/>
        <end position="100"/>
    </location>
</feature>
<feature type="region of interest" description="Disordered" evidence="1">
    <location>
        <begin position="1"/>
        <end position="54"/>
    </location>
</feature>
<organism evidence="2 3">
    <name type="scientific">Trifolium medium</name>
    <dbReference type="NCBI Taxonomy" id="97028"/>
    <lineage>
        <taxon>Eukaryota</taxon>
        <taxon>Viridiplantae</taxon>
        <taxon>Streptophyta</taxon>
        <taxon>Embryophyta</taxon>
        <taxon>Tracheophyta</taxon>
        <taxon>Spermatophyta</taxon>
        <taxon>Magnoliopsida</taxon>
        <taxon>eudicotyledons</taxon>
        <taxon>Gunneridae</taxon>
        <taxon>Pentapetalae</taxon>
        <taxon>rosids</taxon>
        <taxon>fabids</taxon>
        <taxon>Fabales</taxon>
        <taxon>Fabaceae</taxon>
        <taxon>Papilionoideae</taxon>
        <taxon>50 kb inversion clade</taxon>
        <taxon>NPAAA clade</taxon>
        <taxon>Hologalegina</taxon>
        <taxon>IRL clade</taxon>
        <taxon>Trifolieae</taxon>
        <taxon>Trifolium</taxon>
    </lineage>
</organism>
<evidence type="ECO:0000313" key="2">
    <source>
        <dbReference type="EMBL" id="MCI50560.1"/>
    </source>
</evidence>
<evidence type="ECO:0000313" key="3">
    <source>
        <dbReference type="Proteomes" id="UP000265520"/>
    </source>
</evidence>
<protein>
    <submittedName>
        <fullName evidence="2">Uncharacterized protein</fullName>
    </submittedName>
</protein>
<feature type="compositionally biased region" description="Polar residues" evidence="1">
    <location>
        <begin position="87"/>
        <end position="100"/>
    </location>
</feature>
<name>A0A392SRL6_9FABA</name>
<evidence type="ECO:0000256" key="1">
    <source>
        <dbReference type="SAM" id="MobiDB-lite"/>
    </source>
</evidence>
<keyword evidence="3" id="KW-1185">Reference proteome</keyword>
<dbReference type="AlphaFoldDB" id="A0A392SRL6"/>
<feature type="non-terminal residue" evidence="2">
    <location>
        <position position="100"/>
    </location>
</feature>